<dbReference type="InterPro" id="IPR053802">
    <property type="entry name" value="DUF6950"/>
</dbReference>
<dbReference type="EMBL" id="LQQO01000008">
    <property type="protein sequence ID" value="KZE16231.1"/>
    <property type="molecule type" value="Genomic_DNA"/>
</dbReference>
<dbReference type="RefSeq" id="WP_066689398.1">
    <property type="nucleotide sequence ID" value="NZ_LQQO01000008.1"/>
</dbReference>
<dbReference type="Pfam" id="PF22262">
    <property type="entry name" value="DUF6950"/>
    <property type="match status" value="1"/>
</dbReference>
<evidence type="ECO:0000313" key="3">
    <source>
        <dbReference type="Proteomes" id="UP000076609"/>
    </source>
</evidence>
<evidence type="ECO:0000259" key="1">
    <source>
        <dbReference type="Pfam" id="PF22262"/>
    </source>
</evidence>
<feature type="domain" description="DUF6950" evidence="1">
    <location>
        <begin position="4"/>
        <end position="136"/>
    </location>
</feature>
<reference evidence="3" key="1">
    <citation type="submission" date="2016-01" db="EMBL/GenBank/DDBJ databases">
        <title>Draft genome of Chromobacterium sp. F49.</title>
        <authorList>
            <person name="Hong K.W."/>
        </authorList>
    </citation>
    <scope>NUCLEOTIDE SEQUENCE [LARGE SCALE GENOMIC DNA]</scope>
    <source>
        <strain evidence="3">CN3</strain>
    </source>
</reference>
<dbReference type="Proteomes" id="UP000076609">
    <property type="component" value="Unassembled WGS sequence"/>
</dbReference>
<keyword evidence="3" id="KW-1185">Reference proteome</keyword>
<protein>
    <recommendedName>
        <fullName evidence="1">DUF6950 domain-containing protein</fullName>
    </recommendedName>
</protein>
<gene>
    <name evidence="2" type="ORF">AVT10_12075</name>
</gene>
<proteinExistence type="predicted"/>
<name>A0ABR5YEF0_9SPHN</name>
<sequence>MKMHQRRDVTQATMDHFTPKPFDWCKAATCVHMVRRHVAAMGHSVPPMPRFRSALSAKAALTERGWSNLADMMDATLPRIMPAQVIMGDVVELQSESDVFGALCIALGDGRVMGYSEGNDGLSVMQPFASPIAAWRA</sequence>
<accession>A0ABR5YEF0</accession>
<organism evidence="2 3">
    <name type="scientific">Sphingomonas hankookensis</name>
    <dbReference type="NCBI Taxonomy" id="563996"/>
    <lineage>
        <taxon>Bacteria</taxon>
        <taxon>Pseudomonadati</taxon>
        <taxon>Pseudomonadota</taxon>
        <taxon>Alphaproteobacteria</taxon>
        <taxon>Sphingomonadales</taxon>
        <taxon>Sphingomonadaceae</taxon>
        <taxon>Sphingomonas</taxon>
    </lineage>
</organism>
<comment type="caution">
    <text evidence="2">The sequence shown here is derived from an EMBL/GenBank/DDBJ whole genome shotgun (WGS) entry which is preliminary data.</text>
</comment>
<evidence type="ECO:0000313" key="2">
    <source>
        <dbReference type="EMBL" id="KZE16231.1"/>
    </source>
</evidence>